<keyword evidence="1" id="KW-0472">Membrane</keyword>
<evidence type="ECO:0000256" key="1">
    <source>
        <dbReference type="SAM" id="Phobius"/>
    </source>
</evidence>
<keyword evidence="1" id="KW-1133">Transmembrane helix</keyword>
<dbReference type="AlphaFoldDB" id="A0A6G1DDT4"/>
<gene>
    <name evidence="2" type="ORF">E2562_004651</name>
</gene>
<dbReference type="Proteomes" id="UP000479710">
    <property type="component" value="Unassembled WGS sequence"/>
</dbReference>
<proteinExistence type="predicted"/>
<evidence type="ECO:0000313" key="3">
    <source>
        <dbReference type="Proteomes" id="UP000479710"/>
    </source>
</evidence>
<name>A0A6G1DDT4_9ORYZ</name>
<keyword evidence="3" id="KW-1185">Reference proteome</keyword>
<evidence type="ECO:0000313" key="2">
    <source>
        <dbReference type="EMBL" id="KAF0910657.1"/>
    </source>
</evidence>
<keyword evidence="1" id="KW-0812">Transmembrane</keyword>
<dbReference type="EMBL" id="SPHZ02000006">
    <property type="protein sequence ID" value="KAF0910657.1"/>
    <property type="molecule type" value="Genomic_DNA"/>
</dbReference>
<organism evidence="2 3">
    <name type="scientific">Oryza meyeriana var. granulata</name>
    <dbReference type="NCBI Taxonomy" id="110450"/>
    <lineage>
        <taxon>Eukaryota</taxon>
        <taxon>Viridiplantae</taxon>
        <taxon>Streptophyta</taxon>
        <taxon>Embryophyta</taxon>
        <taxon>Tracheophyta</taxon>
        <taxon>Spermatophyta</taxon>
        <taxon>Magnoliopsida</taxon>
        <taxon>Liliopsida</taxon>
        <taxon>Poales</taxon>
        <taxon>Poaceae</taxon>
        <taxon>BOP clade</taxon>
        <taxon>Oryzoideae</taxon>
        <taxon>Oryzeae</taxon>
        <taxon>Oryzinae</taxon>
        <taxon>Oryza</taxon>
        <taxon>Oryza meyeriana</taxon>
    </lineage>
</organism>
<reference evidence="2 3" key="1">
    <citation type="submission" date="2019-11" db="EMBL/GenBank/DDBJ databases">
        <title>Whole genome sequence of Oryza granulata.</title>
        <authorList>
            <person name="Li W."/>
        </authorList>
    </citation>
    <scope>NUCLEOTIDE SEQUENCE [LARGE SCALE GENOMIC DNA]</scope>
    <source>
        <strain evidence="3">cv. Menghai</strain>
        <tissue evidence="2">Leaf</tissue>
    </source>
</reference>
<accession>A0A6G1DDT4</accession>
<feature type="transmembrane region" description="Helical" evidence="1">
    <location>
        <begin position="70"/>
        <end position="89"/>
    </location>
</feature>
<sequence length="142" mass="15419">MSSTLMTDAVVAAEAEDKHFDDVDRAAAAAEWRRRLPVASGMEEQQARELYEAMDDSEGILESLSSSTHILPKLAIFGVAVSVLMYGVFRRFVVIYDAFVPGRVAGAVVLLLAAALICWGEMERKRAVLEPAGTGDLSPLDF</sequence>
<feature type="transmembrane region" description="Helical" evidence="1">
    <location>
        <begin position="95"/>
        <end position="119"/>
    </location>
</feature>
<protein>
    <submittedName>
        <fullName evidence="2">Uncharacterized protein</fullName>
    </submittedName>
</protein>
<comment type="caution">
    <text evidence="2">The sequence shown here is derived from an EMBL/GenBank/DDBJ whole genome shotgun (WGS) entry which is preliminary data.</text>
</comment>